<reference evidence="1 2" key="1">
    <citation type="submission" date="2018-03" db="EMBL/GenBank/DDBJ databases">
        <title>Adhaeribacter sp. HMF7605 Genome sequencing and assembly.</title>
        <authorList>
            <person name="Kang H."/>
            <person name="Kang J."/>
            <person name="Cha I."/>
            <person name="Kim H."/>
            <person name="Joh K."/>
        </authorList>
    </citation>
    <scope>NUCLEOTIDE SEQUENCE [LARGE SCALE GENOMIC DNA]</scope>
    <source>
        <strain evidence="1 2">HMF7605</strain>
    </source>
</reference>
<name>A0A2T2YDV8_9BACT</name>
<comment type="caution">
    <text evidence="1">The sequence shown here is derived from an EMBL/GenBank/DDBJ whole genome shotgun (WGS) entry which is preliminary data.</text>
</comment>
<evidence type="ECO:0000313" key="2">
    <source>
        <dbReference type="Proteomes" id="UP000240357"/>
    </source>
</evidence>
<evidence type="ECO:0000313" key="1">
    <source>
        <dbReference type="EMBL" id="PSR53697.1"/>
    </source>
</evidence>
<sequence>MLSGQALSSPQLYLVRYCTGRNSFWLNLTGIWFSGNLLNQLPENSLTYPYQIPFIYLNMNKLFY</sequence>
<proteinExistence type="predicted"/>
<dbReference type="Proteomes" id="UP000240357">
    <property type="component" value="Unassembled WGS sequence"/>
</dbReference>
<keyword evidence="2" id="KW-1185">Reference proteome</keyword>
<accession>A0A2T2YDV8</accession>
<protein>
    <submittedName>
        <fullName evidence="1">Uncharacterized protein</fullName>
    </submittedName>
</protein>
<dbReference type="AlphaFoldDB" id="A0A2T2YDV8"/>
<organism evidence="1 2">
    <name type="scientific">Adhaeribacter arboris</name>
    <dbReference type="NCBI Taxonomy" id="2072846"/>
    <lineage>
        <taxon>Bacteria</taxon>
        <taxon>Pseudomonadati</taxon>
        <taxon>Bacteroidota</taxon>
        <taxon>Cytophagia</taxon>
        <taxon>Cytophagales</taxon>
        <taxon>Hymenobacteraceae</taxon>
        <taxon>Adhaeribacter</taxon>
    </lineage>
</organism>
<dbReference type="EMBL" id="PYFT01000001">
    <property type="protein sequence ID" value="PSR53697.1"/>
    <property type="molecule type" value="Genomic_DNA"/>
</dbReference>
<gene>
    <name evidence="1" type="ORF">AHMF7605_09250</name>
</gene>